<accession>A0A6M7TUN4</accession>
<dbReference type="GO" id="GO:0005737">
    <property type="term" value="C:cytoplasm"/>
    <property type="evidence" value="ECO:0007669"/>
    <property type="project" value="TreeGrafter"/>
</dbReference>
<dbReference type="AlphaFoldDB" id="A0A6M7TUN4"/>
<dbReference type="Proteomes" id="UP000093737">
    <property type="component" value="Unassembled WGS sequence"/>
</dbReference>
<dbReference type="Gene3D" id="3.50.50.60">
    <property type="entry name" value="FAD/NAD(P)-binding domain"/>
    <property type="match status" value="1"/>
</dbReference>
<proteinExistence type="predicted"/>
<dbReference type="Gene3D" id="3.30.9.10">
    <property type="entry name" value="D-Amino Acid Oxidase, subunit A, domain 2"/>
    <property type="match status" value="1"/>
</dbReference>
<sequence>MPVDPPQALPASLWAATAIPAPLYAGAKGDAVADVAIVGAGYTGLSAALHLSQAGRKVIVVEASEPGWGASGRNGGQIIAGLKHDPDTLEARFGRKLGRAITETFGAGGDLVVDLIEKYRIDCHAERSGWIQGAHGPRPFSDIVTPRFRQWHARGVEARLLDRQQMADLTGSAPEAYHGGWFDPRGGVLQPLSYARGLAAAAMSQGATVLARSPALGLRREGDNWRLDLGQASVRARQVVLATNAYTGNLWPGLRQTVIPVTSFQIATQPLAPALRRTILPGGQGVADTRRLLLYFRLDHEGRLVMGGRSPVDDNPTMDDAAPLKAALARIFPQAAGVPVEFVWSGKVAITKDTMPHIHMLAPGLFTALGCNGRGVAACTTTGRLLADLALGTAPADLPFPVTAPDRYALHALRKIGVFAFSQYYRLLDSRSAA</sequence>
<protein>
    <submittedName>
        <fullName evidence="2">Uncharacterized protein</fullName>
    </submittedName>
</protein>
<gene>
    <name evidence="2" type="ORF">A8145_14645</name>
</gene>
<dbReference type="InterPro" id="IPR006076">
    <property type="entry name" value="FAD-dep_OxRdtase"/>
</dbReference>
<evidence type="ECO:0000313" key="3">
    <source>
        <dbReference type="Proteomes" id="UP000093737"/>
    </source>
</evidence>
<keyword evidence="1" id="KW-0560">Oxidoreductase</keyword>
<comment type="caution">
    <text evidence="2">The sequence shown here is derived from an EMBL/GenBank/DDBJ whole genome shotgun (WGS) entry which is preliminary data.</text>
</comment>
<dbReference type="PANTHER" id="PTHR13847">
    <property type="entry name" value="SARCOSINE DEHYDROGENASE-RELATED"/>
    <property type="match status" value="1"/>
</dbReference>
<dbReference type="Pfam" id="PF01266">
    <property type="entry name" value="DAO"/>
    <property type="match status" value="1"/>
</dbReference>
<dbReference type="RefSeq" id="WP_056574305.1">
    <property type="nucleotide sequence ID" value="NZ_CP033334.1"/>
</dbReference>
<dbReference type="InterPro" id="IPR036188">
    <property type="entry name" value="FAD/NAD-bd_sf"/>
</dbReference>
<dbReference type="PANTHER" id="PTHR13847:SF281">
    <property type="entry name" value="FAD DEPENDENT OXIDOREDUCTASE DOMAIN-CONTAINING PROTEIN"/>
    <property type="match status" value="1"/>
</dbReference>
<dbReference type="SUPFAM" id="SSF51905">
    <property type="entry name" value="FAD/NAD(P)-binding domain"/>
    <property type="match status" value="1"/>
</dbReference>
<organism evidence="2 3">
    <name type="scientific">Rhizobium loti</name>
    <name type="common">Mesorhizobium loti</name>
    <dbReference type="NCBI Taxonomy" id="381"/>
    <lineage>
        <taxon>Bacteria</taxon>
        <taxon>Pseudomonadati</taxon>
        <taxon>Pseudomonadota</taxon>
        <taxon>Alphaproteobacteria</taxon>
        <taxon>Hyphomicrobiales</taxon>
        <taxon>Phyllobacteriaceae</taxon>
        <taxon>Mesorhizobium</taxon>
    </lineage>
</organism>
<name>A0A6M7TUN4_RHILI</name>
<dbReference type="EMBL" id="LYTK01000012">
    <property type="protein sequence ID" value="OBQ65412.1"/>
    <property type="molecule type" value="Genomic_DNA"/>
</dbReference>
<dbReference type="GO" id="GO:0016491">
    <property type="term" value="F:oxidoreductase activity"/>
    <property type="evidence" value="ECO:0007669"/>
    <property type="project" value="UniProtKB-KW"/>
</dbReference>
<reference evidence="2 3" key="1">
    <citation type="submission" date="2016-05" db="EMBL/GenBank/DDBJ databases">
        <authorList>
            <person name="Ramsay J.P."/>
        </authorList>
    </citation>
    <scope>NUCLEOTIDE SEQUENCE [LARGE SCALE GENOMIC DNA]</scope>
    <source>
        <strain evidence="2 3">NZP2042</strain>
    </source>
</reference>
<evidence type="ECO:0000256" key="1">
    <source>
        <dbReference type="ARBA" id="ARBA00023002"/>
    </source>
</evidence>
<evidence type="ECO:0000313" key="2">
    <source>
        <dbReference type="EMBL" id="OBQ65412.1"/>
    </source>
</evidence>